<gene>
    <name evidence="1" type="ORF">GCM10017044_19670</name>
</gene>
<reference evidence="1" key="2">
    <citation type="submission" date="2020-09" db="EMBL/GenBank/DDBJ databases">
        <authorList>
            <person name="Sun Q."/>
            <person name="Kim S."/>
        </authorList>
    </citation>
    <scope>NUCLEOTIDE SEQUENCE</scope>
    <source>
        <strain evidence="1">KCTC 42590</strain>
    </source>
</reference>
<evidence type="ECO:0000313" key="2">
    <source>
        <dbReference type="Proteomes" id="UP000630923"/>
    </source>
</evidence>
<dbReference type="EMBL" id="BNCI01000002">
    <property type="protein sequence ID" value="GHF24969.1"/>
    <property type="molecule type" value="Genomic_DNA"/>
</dbReference>
<evidence type="ECO:0000313" key="1">
    <source>
        <dbReference type="EMBL" id="GHF24969.1"/>
    </source>
</evidence>
<dbReference type="Proteomes" id="UP000630923">
    <property type="component" value="Unassembled WGS sequence"/>
</dbReference>
<comment type="caution">
    <text evidence="1">The sequence shown here is derived from an EMBL/GenBank/DDBJ whole genome shotgun (WGS) entry which is preliminary data.</text>
</comment>
<protein>
    <submittedName>
        <fullName evidence="1">Uncharacterized protein</fullName>
    </submittedName>
</protein>
<name>A0A919AT71_9PROT</name>
<dbReference type="AlphaFoldDB" id="A0A919AT71"/>
<reference evidence="1" key="1">
    <citation type="journal article" date="2014" name="Int. J. Syst. Evol. Microbiol.">
        <title>Complete genome sequence of Corynebacterium casei LMG S-19264T (=DSM 44701T), isolated from a smear-ripened cheese.</title>
        <authorList>
            <consortium name="US DOE Joint Genome Institute (JGI-PGF)"/>
            <person name="Walter F."/>
            <person name="Albersmeier A."/>
            <person name="Kalinowski J."/>
            <person name="Ruckert C."/>
        </authorList>
    </citation>
    <scope>NUCLEOTIDE SEQUENCE</scope>
    <source>
        <strain evidence="1">KCTC 42590</strain>
    </source>
</reference>
<sequence>MASITPKMGGNAITLLKLWQAHGGDLSMLSFADALDGRYAEMYEVLFFIRFEGDVILSSILGQDLIRREKDKSLGLSAQYLDLFPETEQEKVHALYTAARSHGWGIAGTVERLPAMGSALIRRSFVSLPVSSEDGVSMFVNVDDDPYVRSDHIREENLLPQLMQGQTRMLEYEYFDPRTCTP</sequence>
<dbReference type="RefSeq" id="WP_191252454.1">
    <property type="nucleotide sequence ID" value="NZ_BNCI01000002.1"/>
</dbReference>
<proteinExistence type="predicted"/>
<accession>A0A919AT71</accession>
<organism evidence="1 2">
    <name type="scientific">Kordiimonas sediminis</name>
    <dbReference type="NCBI Taxonomy" id="1735581"/>
    <lineage>
        <taxon>Bacteria</taxon>
        <taxon>Pseudomonadati</taxon>
        <taxon>Pseudomonadota</taxon>
        <taxon>Alphaproteobacteria</taxon>
        <taxon>Kordiimonadales</taxon>
        <taxon>Kordiimonadaceae</taxon>
        <taxon>Kordiimonas</taxon>
    </lineage>
</organism>
<keyword evidence="2" id="KW-1185">Reference proteome</keyword>